<gene>
    <name evidence="4" type="ORF">MAR_016743</name>
</gene>
<name>A0ABY7E9S5_MYAAR</name>
<dbReference type="Gene3D" id="3.40.50.10140">
    <property type="entry name" value="Toll/interleukin-1 receptor homology (TIR) domain"/>
    <property type="match status" value="3"/>
</dbReference>
<dbReference type="PROSITE" id="PS50104">
    <property type="entry name" value="TIR"/>
    <property type="match status" value="1"/>
</dbReference>
<dbReference type="Pfam" id="PF07173">
    <property type="entry name" value="GRDP-like"/>
    <property type="match status" value="1"/>
</dbReference>
<dbReference type="PANTHER" id="PTHR34365:SF7">
    <property type="entry name" value="GLYCINE-RICH DOMAIN-CONTAINING PROTEIN 1"/>
    <property type="match status" value="1"/>
</dbReference>
<evidence type="ECO:0000259" key="3">
    <source>
        <dbReference type="PROSITE" id="PS50104"/>
    </source>
</evidence>
<dbReference type="SUPFAM" id="SSF52200">
    <property type="entry name" value="Toll/Interleukin receptor TIR domain"/>
    <property type="match status" value="3"/>
</dbReference>
<evidence type="ECO:0000313" key="5">
    <source>
        <dbReference type="Proteomes" id="UP001164746"/>
    </source>
</evidence>
<dbReference type="EMBL" id="CP111017">
    <property type="protein sequence ID" value="WAR06785.1"/>
    <property type="molecule type" value="Genomic_DNA"/>
</dbReference>
<feature type="domain" description="TIR" evidence="3">
    <location>
        <begin position="66"/>
        <end position="210"/>
    </location>
</feature>
<evidence type="ECO:0000256" key="1">
    <source>
        <dbReference type="SAM" id="MobiDB-lite"/>
    </source>
</evidence>
<accession>A0ABY7E9S5</accession>
<dbReference type="Proteomes" id="UP001164746">
    <property type="component" value="Chromosome 6"/>
</dbReference>
<sequence>MINEQLVQSLNDACLRTTRIALATAMPLAFLLSLIATFYVLYKRRKASMRLRTRESRIAELQADDDRFAVFLSFSNNDYDFVHENVEMPLNLHLQTIVDTDRRLVCSGDTDFRLGVNIHDEAVRLIQQSNVVVLMMTDSFCTSNFCQSELTFAINENKPVIVMVNGRVNENIMPPILRDRFNKYTRIIWTEVDGNFELKTTWNNNFRRTMLGSLCCFSNNDFDFVHENVDMPLNVHLQTIVDTDRRLVSIGDPNFRLGRNKHDETVRLIQQSYMVVMMVTDSFCTSRFCHNELRFALNENKPVIVMVNGRVNENIMPPILRDHFQVHQDRVDGSRRTLCTKDHVDKCVQLHPGNHFSCPFAGDVEAQTCADANQECHIIEQDGVLRCNNVIPHNPAGATTVEIRICGCMDIHRGTFVHRNWSFLEHLSFLSMSNGTKGQWTELRCIGQSGRLLVINEHVVDSLNDACLRPTRIALANALPLNFRRVMIGSLCFYSNNDYDFVHKNVDMPLNLDLQTIVNTDRRLVCSGDSDFRLEMNIHEETVRLMQQSNVVVLMVTDSFCTSRFCQSELTFAINENKPVIVMVKERVERYEHFWLPLAAKYPDETLCAPLDIEWVWHCHMLAPRAYVEDCETILGIVIDHVEESRSDRSVALDKSASYWAKAYNNEPFYIQLSEPFDHKIIENFESKLSYDIVLAAQRQASFYYQVSLPHYKDMIYLQHAIGRYKMFLNLRKQNPNNFLVPCYDIDLIWHTHMKNPLAYKKDTERILGYLFNHDDTTIDRSDGSTLSNGDRVTKRKWKDLYGESYARPGAMYRGEPPYGTLESVPKKTILDLSEKVCSIIIAKVIAYRQNDPVKTRKQNKLKTFMIDIFSNERNYLNKKKHLLRLNTSNATLSDRDTFEWNLNPGAKNTDIKDALCSCQMSFVLLKEKRFLGVFSPSTKEIANHDHKIHIEDIYKKTGGDTSKICTTSFSLGCLKVTMKTTHTDMKAKLLDLYLQLGIYKPATIPENIGQLWGPVALSKLPAGVDNTCIVATHRLGIRGDNQHFSVRVIHSVPLMTSIIQVFYRDQMVALSHLIGAEQLPLPTQRAMLIKNAAGDWGIVTGEWYGYRKGKQGTRVSGDPGALLVKLYKKTSADSMTKTSSFIDYYSTNSRSITLDALEADFKSGLLRVSPSGEEVENIALGFSIALLHVLCVPRPRDWEEGKPLKPKVAAKGRKNVMYIPDGLVFFRAAGILYNTPSNHYIRTKLKQNKTLNGQKSTENQLDVDHDDEEMENRSEVSSIDDIMCDDWDDLPGDDTCGGIYEGYGGDDSGEVDGGDDGGDFGGCGGCGSSGSACASAGLGSSCGGGGGGGGGDSSGGGGGGCGSSCGGGGGCGSSCGGGGGGD</sequence>
<keyword evidence="5" id="KW-1185">Reference proteome</keyword>
<keyword evidence="2" id="KW-0472">Membrane</keyword>
<proteinExistence type="predicted"/>
<dbReference type="InterPro" id="IPR009836">
    <property type="entry name" value="GRDP-like"/>
</dbReference>
<evidence type="ECO:0000313" key="4">
    <source>
        <dbReference type="EMBL" id="WAR06785.1"/>
    </source>
</evidence>
<organism evidence="4 5">
    <name type="scientific">Mya arenaria</name>
    <name type="common">Soft-shell clam</name>
    <dbReference type="NCBI Taxonomy" id="6604"/>
    <lineage>
        <taxon>Eukaryota</taxon>
        <taxon>Metazoa</taxon>
        <taxon>Spiralia</taxon>
        <taxon>Lophotrochozoa</taxon>
        <taxon>Mollusca</taxon>
        <taxon>Bivalvia</taxon>
        <taxon>Autobranchia</taxon>
        <taxon>Heteroconchia</taxon>
        <taxon>Euheterodonta</taxon>
        <taxon>Imparidentia</taxon>
        <taxon>Neoheterodontei</taxon>
        <taxon>Myida</taxon>
        <taxon>Myoidea</taxon>
        <taxon>Myidae</taxon>
        <taxon>Mya</taxon>
    </lineage>
</organism>
<feature type="transmembrane region" description="Helical" evidence="2">
    <location>
        <begin position="20"/>
        <end position="42"/>
    </location>
</feature>
<protein>
    <submittedName>
        <fullName evidence="4">GRDP2-like protein</fullName>
    </submittedName>
</protein>
<keyword evidence="2" id="KW-0812">Transmembrane</keyword>
<reference evidence="4" key="1">
    <citation type="submission" date="2022-11" db="EMBL/GenBank/DDBJ databases">
        <title>Centuries of genome instability and evolution in soft-shell clam transmissible cancer (bioRxiv).</title>
        <authorList>
            <person name="Hart S.F.M."/>
            <person name="Yonemitsu M.A."/>
            <person name="Giersch R.M."/>
            <person name="Beal B.F."/>
            <person name="Arriagada G."/>
            <person name="Davis B.W."/>
            <person name="Ostrander E.A."/>
            <person name="Goff S.P."/>
            <person name="Metzger M.J."/>
        </authorList>
    </citation>
    <scope>NUCLEOTIDE SEQUENCE</scope>
    <source>
        <strain evidence="4">MELC-2E11</strain>
        <tissue evidence="4">Siphon/mantle</tissue>
    </source>
</reference>
<keyword evidence="2" id="KW-1133">Transmembrane helix</keyword>
<dbReference type="PANTHER" id="PTHR34365">
    <property type="entry name" value="ENOLASE (DUF1399)"/>
    <property type="match status" value="1"/>
</dbReference>
<feature type="region of interest" description="Disordered" evidence="1">
    <location>
        <begin position="1252"/>
        <end position="1278"/>
    </location>
</feature>
<dbReference type="InterPro" id="IPR000157">
    <property type="entry name" value="TIR_dom"/>
</dbReference>
<dbReference type="InterPro" id="IPR035897">
    <property type="entry name" value="Toll_tir_struct_dom_sf"/>
</dbReference>
<feature type="compositionally biased region" description="Polar residues" evidence="1">
    <location>
        <begin position="1252"/>
        <end position="1261"/>
    </location>
</feature>
<dbReference type="Pfam" id="PF13676">
    <property type="entry name" value="TIR_2"/>
    <property type="match status" value="1"/>
</dbReference>
<evidence type="ECO:0000256" key="2">
    <source>
        <dbReference type="SAM" id="Phobius"/>
    </source>
</evidence>